<proteinExistence type="predicted"/>
<organism evidence="2 3">
    <name type="scientific">Chelativorans salis</name>
    <dbReference type="NCBI Taxonomy" id="2978478"/>
    <lineage>
        <taxon>Bacteria</taxon>
        <taxon>Pseudomonadati</taxon>
        <taxon>Pseudomonadota</taxon>
        <taxon>Alphaproteobacteria</taxon>
        <taxon>Hyphomicrobiales</taxon>
        <taxon>Phyllobacteriaceae</taxon>
        <taxon>Chelativorans</taxon>
    </lineage>
</organism>
<dbReference type="RefSeq" id="WP_260900390.1">
    <property type="nucleotide sequence ID" value="NZ_JAOCZP010000001.1"/>
</dbReference>
<evidence type="ECO:0000313" key="3">
    <source>
        <dbReference type="Proteomes" id="UP001320831"/>
    </source>
</evidence>
<dbReference type="SUPFAM" id="SSF52821">
    <property type="entry name" value="Rhodanese/Cell cycle control phosphatase"/>
    <property type="match status" value="1"/>
</dbReference>
<evidence type="ECO:0000259" key="1">
    <source>
        <dbReference type="PROSITE" id="PS50206"/>
    </source>
</evidence>
<gene>
    <name evidence="2" type="ORF">N5A92_03185</name>
</gene>
<dbReference type="Pfam" id="PF09828">
    <property type="entry name" value="ChrB_C"/>
    <property type="match status" value="1"/>
</dbReference>
<dbReference type="PROSITE" id="PS50206">
    <property type="entry name" value="RHODANESE_3"/>
    <property type="match status" value="1"/>
</dbReference>
<dbReference type="Gene3D" id="3.40.250.10">
    <property type="entry name" value="Rhodanese-like domain"/>
    <property type="match status" value="1"/>
</dbReference>
<dbReference type="InterPro" id="IPR001763">
    <property type="entry name" value="Rhodanese-like_dom"/>
</dbReference>
<dbReference type="InterPro" id="IPR036873">
    <property type="entry name" value="Rhodanese-like_dom_sf"/>
</dbReference>
<feature type="domain" description="Rhodanese" evidence="1">
    <location>
        <begin position="24"/>
        <end position="107"/>
    </location>
</feature>
<accession>A0ABT2LHR5</accession>
<sequence length="274" mass="30154">MPSPTTISIDKLSRLIGTPNCPALIDVRNEEDFSGDPRLIPGSVRRPHEEARDWGPAVEGRSAVVICHSGKKLSEGAAAWLRHQGIAAESLEGGFEAWLDAGLPAVPAERLPGEFAGGGTVWVTRARPKIDRIACPWLIRRFVDPQAVFLFVAPQEVIAVGERFDAVPFDVEDVFWSHRGELCTFDVMVEEFGLTTEPLLRLAAIIRGADTARLDLAPEAPGLLAASLGLSRMFADDLQQLEAGMVLYDAFYRWCRDATDETHNWPSAKPRQTR</sequence>
<dbReference type="SMART" id="SM00450">
    <property type="entry name" value="RHOD"/>
    <property type="match status" value="1"/>
</dbReference>
<reference evidence="2 3" key="1">
    <citation type="submission" date="2022-09" db="EMBL/GenBank/DDBJ databases">
        <title>Chelativorans salina sp. nov., a novel slightly halophilic bacterium isolated from a saline lake sediment enrichment.</title>
        <authorList>
            <person name="Gao L."/>
            <person name="Fang B.-Z."/>
            <person name="Li W.-J."/>
        </authorList>
    </citation>
    <scope>NUCLEOTIDE SEQUENCE [LARGE SCALE GENOMIC DNA]</scope>
    <source>
        <strain evidence="2 3">EGI FJ00035</strain>
    </source>
</reference>
<keyword evidence="3" id="KW-1185">Reference proteome</keyword>
<comment type="caution">
    <text evidence="2">The sequence shown here is derived from an EMBL/GenBank/DDBJ whole genome shotgun (WGS) entry which is preliminary data.</text>
</comment>
<dbReference type="Pfam" id="PF00581">
    <property type="entry name" value="Rhodanese"/>
    <property type="match status" value="1"/>
</dbReference>
<dbReference type="Proteomes" id="UP001320831">
    <property type="component" value="Unassembled WGS sequence"/>
</dbReference>
<name>A0ABT2LHR5_9HYPH</name>
<protein>
    <submittedName>
        <fullName evidence="2">Sulfurtransferase/chromate resistance protein</fullName>
    </submittedName>
</protein>
<evidence type="ECO:0000313" key="2">
    <source>
        <dbReference type="EMBL" id="MCT7374040.1"/>
    </source>
</evidence>
<dbReference type="InterPro" id="IPR018634">
    <property type="entry name" value="ChrB_C"/>
</dbReference>
<dbReference type="EMBL" id="JAOCZP010000001">
    <property type="protein sequence ID" value="MCT7374040.1"/>
    <property type="molecule type" value="Genomic_DNA"/>
</dbReference>